<proteinExistence type="predicted"/>
<reference evidence="1 2" key="1">
    <citation type="journal article" date="2020" name="Mol. Plant">
        <title>The Chromosome-Based Rubber Tree Genome Provides New Insights into Spurge Genome Evolution and Rubber Biosynthesis.</title>
        <authorList>
            <person name="Liu J."/>
            <person name="Shi C."/>
            <person name="Shi C.C."/>
            <person name="Li W."/>
            <person name="Zhang Q.J."/>
            <person name="Zhang Y."/>
            <person name="Li K."/>
            <person name="Lu H.F."/>
            <person name="Shi C."/>
            <person name="Zhu S.T."/>
            <person name="Xiao Z.Y."/>
            <person name="Nan H."/>
            <person name="Yue Y."/>
            <person name="Zhu X.G."/>
            <person name="Wu Y."/>
            <person name="Hong X.N."/>
            <person name="Fan G.Y."/>
            <person name="Tong Y."/>
            <person name="Zhang D."/>
            <person name="Mao C.L."/>
            <person name="Liu Y.L."/>
            <person name="Hao S.J."/>
            <person name="Liu W.Q."/>
            <person name="Lv M.Q."/>
            <person name="Zhang H.B."/>
            <person name="Liu Y."/>
            <person name="Hu-Tang G.R."/>
            <person name="Wang J.P."/>
            <person name="Wang J.H."/>
            <person name="Sun Y.H."/>
            <person name="Ni S.B."/>
            <person name="Chen W.B."/>
            <person name="Zhang X.C."/>
            <person name="Jiao Y.N."/>
            <person name="Eichler E.E."/>
            <person name="Li G.H."/>
            <person name="Liu X."/>
            <person name="Gao L.Z."/>
        </authorList>
    </citation>
    <scope>NUCLEOTIDE SEQUENCE [LARGE SCALE GENOMIC DNA]</scope>
    <source>
        <strain evidence="2">cv. GT1</strain>
        <tissue evidence="1">Leaf</tissue>
    </source>
</reference>
<protein>
    <submittedName>
        <fullName evidence="1">Uncharacterized protein</fullName>
    </submittedName>
</protein>
<dbReference type="AlphaFoldDB" id="A0A6A6ML40"/>
<accession>A0A6A6ML40</accession>
<name>A0A6A6ML40_HEVBR</name>
<organism evidence="1 2">
    <name type="scientific">Hevea brasiliensis</name>
    <name type="common">Para rubber tree</name>
    <name type="synonym">Siphonia brasiliensis</name>
    <dbReference type="NCBI Taxonomy" id="3981"/>
    <lineage>
        <taxon>Eukaryota</taxon>
        <taxon>Viridiplantae</taxon>
        <taxon>Streptophyta</taxon>
        <taxon>Embryophyta</taxon>
        <taxon>Tracheophyta</taxon>
        <taxon>Spermatophyta</taxon>
        <taxon>Magnoliopsida</taxon>
        <taxon>eudicotyledons</taxon>
        <taxon>Gunneridae</taxon>
        <taxon>Pentapetalae</taxon>
        <taxon>rosids</taxon>
        <taxon>fabids</taxon>
        <taxon>Malpighiales</taxon>
        <taxon>Euphorbiaceae</taxon>
        <taxon>Crotonoideae</taxon>
        <taxon>Micrandreae</taxon>
        <taxon>Hevea</taxon>
    </lineage>
</organism>
<dbReference type="EMBL" id="JAAGAX010000006">
    <property type="protein sequence ID" value="KAF2312729.1"/>
    <property type="molecule type" value="Genomic_DNA"/>
</dbReference>
<dbReference type="Proteomes" id="UP000467840">
    <property type="component" value="Chromosome 14"/>
</dbReference>
<comment type="caution">
    <text evidence="1">The sequence shown here is derived from an EMBL/GenBank/DDBJ whole genome shotgun (WGS) entry which is preliminary data.</text>
</comment>
<evidence type="ECO:0000313" key="2">
    <source>
        <dbReference type="Proteomes" id="UP000467840"/>
    </source>
</evidence>
<gene>
    <name evidence="1" type="ORF">GH714_039788</name>
</gene>
<sequence>MDYTSSTLLFRPIIRPGRLTFIIDHTGCVSTRTSMRTGGRPPKNFEGFVAWHFRERANVILSACNAYTSGRARVGYCPTDGHRRAPRLLKYRINSRD</sequence>
<evidence type="ECO:0000313" key="1">
    <source>
        <dbReference type="EMBL" id="KAF2312729.1"/>
    </source>
</evidence>
<keyword evidence="2" id="KW-1185">Reference proteome</keyword>